<keyword evidence="5" id="KW-0819">tRNA processing</keyword>
<keyword evidence="7" id="KW-0479">Metal-binding</keyword>
<dbReference type="CDD" id="cd07718">
    <property type="entry name" value="RNaseZ_ELAC1_ELAC2-C-term-like_MBL-fold"/>
    <property type="match status" value="1"/>
</dbReference>
<dbReference type="GO" id="GO:0046872">
    <property type="term" value="F:metal ion binding"/>
    <property type="evidence" value="ECO:0007669"/>
    <property type="project" value="UniProtKB-KW"/>
</dbReference>
<evidence type="ECO:0000259" key="11">
    <source>
        <dbReference type="Pfam" id="PF13691"/>
    </source>
</evidence>
<gene>
    <name evidence="12" type="ORF">SAMEA4029010_CIC11G00000005757</name>
</gene>
<protein>
    <recommendedName>
        <fullName evidence="4">ribonuclease Z</fullName>
        <ecNumber evidence="4">3.1.26.11</ecNumber>
    </recommendedName>
</protein>
<evidence type="ECO:0000256" key="1">
    <source>
        <dbReference type="ARBA" id="ARBA00000402"/>
    </source>
</evidence>
<dbReference type="PANTHER" id="PTHR12553">
    <property type="entry name" value="ZINC PHOSPHODIESTERASE ELAC PROTEIN 2"/>
    <property type="match status" value="1"/>
</dbReference>
<evidence type="ECO:0000256" key="3">
    <source>
        <dbReference type="ARBA" id="ARBA00007823"/>
    </source>
</evidence>
<proteinExistence type="inferred from homology"/>
<accession>A0A1L0DKX4</accession>
<reference evidence="12 13" key="1">
    <citation type="submission" date="2016-10" db="EMBL/GenBank/DDBJ databases">
        <authorList>
            <person name="de Groot N.N."/>
        </authorList>
    </citation>
    <scope>NUCLEOTIDE SEQUENCE [LARGE SCALE GENOMIC DNA]</scope>
    <source>
        <strain evidence="12 13">CBS 141442</strain>
    </source>
</reference>
<evidence type="ECO:0000256" key="8">
    <source>
        <dbReference type="ARBA" id="ARBA00022759"/>
    </source>
</evidence>
<dbReference type="OrthoDB" id="527344at2759"/>
<keyword evidence="9" id="KW-0378">Hydrolase</keyword>
<dbReference type="Pfam" id="PF13691">
    <property type="entry name" value="Lactamase_B_4"/>
    <property type="match status" value="1"/>
</dbReference>
<dbReference type="Proteomes" id="UP000182334">
    <property type="component" value="Chromosome VI"/>
</dbReference>
<evidence type="ECO:0000313" key="12">
    <source>
        <dbReference type="EMBL" id="SGZ57212.1"/>
    </source>
</evidence>
<keyword evidence="6" id="KW-0540">Nuclease</keyword>
<evidence type="ECO:0000256" key="2">
    <source>
        <dbReference type="ARBA" id="ARBA00001947"/>
    </source>
</evidence>
<organism evidence="12 13">
    <name type="scientific">Sungouiella intermedia</name>
    <dbReference type="NCBI Taxonomy" id="45354"/>
    <lineage>
        <taxon>Eukaryota</taxon>
        <taxon>Fungi</taxon>
        <taxon>Dikarya</taxon>
        <taxon>Ascomycota</taxon>
        <taxon>Saccharomycotina</taxon>
        <taxon>Pichiomycetes</taxon>
        <taxon>Metschnikowiaceae</taxon>
        <taxon>Sungouiella</taxon>
    </lineage>
</organism>
<evidence type="ECO:0000256" key="6">
    <source>
        <dbReference type="ARBA" id="ARBA00022722"/>
    </source>
</evidence>
<dbReference type="EC" id="3.1.26.11" evidence="4"/>
<keyword evidence="13" id="KW-1185">Reference proteome</keyword>
<dbReference type="Gene3D" id="3.60.15.10">
    <property type="entry name" value="Ribonuclease Z/Hydroxyacylglutathione hydrolase-like"/>
    <property type="match status" value="2"/>
</dbReference>
<sequence length="865" mass="98665">MFSITTISHKTSDCKQPLVMLTNREGYRYFFGKIPEGTQRVLNENGVKLGKLKSIFLTGTIRTWEDIGGLPGLFLTISDATSRGIDVFTNSSRVMAFVVATWRYFVFRRGIELNILDTDNQNFIGDSSTVFRPVKIQSNAATNSMDELLAQKIHSQLKKLTSLMFPLDTSKANDPDPESYKSDPSETEIQTHVRLPDPSMLAQVADQPSLNFVIRFIPVRGKFDPQKAKAFGVKPGVNFRNLTNGESVLNDKDELVHPHQVMEPSKSFRKLIILDIPNSRYLDNTISSGEWFSESEDAGPETAGLVYHFLGDDIEFWLDKYINFISKFPADCKHVISHSLIADDTLVFKTYAIHLLKLKCILNDSFSLPHIEEHKPLEERPNILKLQSLQQFSIDPSGILEINDNVVSETWSTLYDKEISQTELSKTSKQELLQKAILPLLLPEVPNSLKDLVQVVTLGTGSALPSIHRNVLSNLLRIPYVDPATNEVKYNSILLDGGENTIGSLTRNFGHNGHEHLKQIFDELRLIHLSHLHADHHLGIISVISAWFEANKYNNKKLYLIIPWQYNNFVSEWYRLEHLTSAIDLHRIVYISCEEFMRYPEQELEQFSIDEFEQKFDNGRLNDHIPKAAPCPPSTALIEQLYHDLNIQRIQTVRAIHCYWSYSISLTFNLTASETFKVSFSGDTRPSTRFVDSGRGSDLLIHEASLENELIEEAIAKKHSTVVEAVKVSQLMDCPKVILTHFSARFSEKHSFIENAGQYEELTNHLKSYLGRTTSNIFGMDGRNKYSFDDLQICYAYDLMNVRYKDLNCQKPFFAAINGLSSSEKTEDQILKDKKEMLRKSEKREAKRLLRLSGNRKRRLSGEGI</sequence>
<evidence type="ECO:0000256" key="7">
    <source>
        <dbReference type="ARBA" id="ARBA00022723"/>
    </source>
</evidence>
<evidence type="ECO:0000256" key="5">
    <source>
        <dbReference type="ARBA" id="ARBA00022694"/>
    </source>
</evidence>
<feature type="domain" description="tRNase Z endonuclease" evidence="11">
    <location>
        <begin position="6"/>
        <end position="69"/>
    </location>
</feature>
<dbReference type="GO" id="GO:0042781">
    <property type="term" value="F:3'-tRNA processing endoribonuclease activity"/>
    <property type="evidence" value="ECO:0007669"/>
    <property type="project" value="UniProtKB-EC"/>
</dbReference>
<keyword evidence="10" id="KW-0862">Zinc</keyword>
<keyword evidence="8" id="KW-0255">Endonuclease</keyword>
<dbReference type="SUPFAM" id="SSF56281">
    <property type="entry name" value="Metallo-hydrolase/oxidoreductase"/>
    <property type="match status" value="2"/>
</dbReference>
<dbReference type="EMBL" id="LT635761">
    <property type="protein sequence ID" value="SGZ57212.1"/>
    <property type="molecule type" value="Genomic_DNA"/>
</dbReference>
<dbReference type="STRING" id="45354.A0A1L0DKX4"/>
<dbReference type="GO" id="GO:1990180">
    <property type="term" value="P:mitochondrial tRNA 3'-end processing"/>
    <property type="evidence" value="ECO:0007669"/>
    <property type="project" value="TreeGrafter"/>
</dbReference>
<comment type="cofactor">
    <cofactor evidence="2">
        <name>Zn(2+)</name>
        <dbReference type="ChEBI" id="CHEBI:29105"/>
    </cofactor>
</comment>
<dbReference type="GO" id="GO:0005739">
    <property type="term" value="C:mitochondrion"/>
    <property type="evidence" value="ECO:0007669"/>
    <property type="project" value="TreeGrafter"/>
</dbReference>
<evidence type="ECO:0000256" key="4">
    <source>
        <dbReference type="ARBA" id="ARBA00012477"/>
    </source>
</evidence>
<dbReference type="AlphaFoldDB" id="A0A1L0DKX4"/>
<dbReference type="PANTHER" id="PTHR12553:SF49">
    <property type="entry name" value="ZINC PHOSPHODIESTERASE ELAC PROTEIN 2"/>
    <property type="match status" value="1"/>
</dbReference>
<dbReference type="InterPro" id="IPR047151">
    <property type="entry name" value="RNZ2-like"/>
</dbReference>
<evidence type="ECO:0000256" key="10">
    <source>
        <dbReference type="ARBA" id="ARBA00022833"/>
    </source>
</evidence>
<name>A0A1L0DKX4_9ASCO</name>
<comment type="catalytic activity">
    <reaction evidence="1">
        <text>Endonucleolytic cleavage of RNA, removing extra 3' nucleotides from tRNA precursor, generating 3' termini of tRNAs. A 3'-hydroxy group is left at the tRNA terminus and a 5'-phosphoryl group is left at the trailer molecule.</text>
        <dbReference type="EC" id="3.1.26.11"/>
    </reaction>
</comment>
<evidence type="ECO:0000313" key="13">
    <source>
        <dbReference type="Proteomes" id="UP000182334"/>
    </source>
</evidence>
<dbReference type="InterPro" id="IPR036866">
    <property type="entry name" value="RibonucZ/Hydroxyglut_hydro"/>
</dbReference>
<comment type="similarity">
    <text evidence="3">Belongs to the RNase Z family.</text>
</comment>
<dbReference type="InterPro" id="IPR027794">
    <property type="entry name" value="tRNase_Z_dom"/>
</dbReference>
<evidence type="ECO:0000256" key="9">
    <source>
        <dbReference type="ARBA" id="ARBA00022801"/>
    </source>
</evidence>